<name>A0A699HNR0_TANCI</name>
<evidence type="ECO:0000313" key="2">
    <source>
        <dbReference type="EMBL" id="GEY51133.1"/>
    </source>
</evidence>
<gene>
    <name evidence="2" type="ORF">Tci_423107</name>
</gene>
<evidence type="ECO:0008006" key="3">
    <source>
        <dbReference type="Google" id="ProtNLM"/>
    </source>
</evidence>
<dbReference type="AlphaFoldDB" id="A0A699HNR0"/>
<feature type="region of interest" description="Disordered" evidence="1">
    <location>
        <begin position="173"/>
        <end position="193"/>
    </location>
</feature>
<organism evidence="2">
    <name type="scientific">Tanacetum cinerariifolium</name>
    <name type="common">Dalmatian daisy</name>
    <name type="synonym">Chrysanthemum cinerariifolium</name>
    <dbReference type="NCBI Taxonomy" id="118510"/>
    <lineage>
        <taxon>Eukaryota</taxon>
        <taxon>Viridiplantae</taxon>
        <taxon>Streptophyta</taxon>
        <taxon>Embryophyta</taxon>
        <taxon>Tracheophyta</taxon>
        <taxon>Spermatophyta</taxon>
        <taxon>Magnoliopsida</taxon>
        <taxon>eudicotyledons</taxon>
        <taxon>Gunneridae</taxon>
        <taxon>Pentapetalae</taxon>
        <taxon>asterids</taxon>
        <taxon>campanulids</taxon>
        <taxon>Asterales</taxon>
        <taxon>Asteraceae</taxon>
        <taxon>Asteroideae</taxon>
        <taxon>Anthemideae</taxon>
        <taxon>Anthemidinae</taxon>
        <taxon>Tanacetum</taxon>
    </lineage>
</organism>
<proteinExistence type="predicted"/>
<reference evidence="2" key="1">
    <citation type="journal article" date="2019" name="Sci. Rep.">
        <title>Draft genome of Tanacetum cinerariifolium, the natural source of mosquito coil.</title>
        <authorList>
            <person name="Yamashiro T."/>
            <person name="Shiraishi A."/>
            <person name="Satake H."/>
            <person name="Nakayama K."/>
        </authorList>
    </citation>
    <scope>NUCLEOTIDE SEQUENCE</scope>
</reference>
<feature type="non-terminal residue" evidence="2">
    <location>
        <position position="1"/>
    </location>
</feature>
<comment type="caution">
    <text evidence="2">The sequence shown here is derived from an EMBL/GenBank/DDBJ whole genome shotgun (WGS) entry which is preliminary data.</text>
</comment>
<evidence type="ECO:0000256" key="1">
    <source>
        <dbReference type="SAM" id="MobiDB-lite"/>
    </source>
</evidence>
<protein>
    <recommendedName>
        <fullName evidence="3">Synaptobrevin, longin-like domain protein</fullName>
    </recommendedName>
</protein>
<dbReference type="EMBL" id="BKCJ010184732">
    <property type="protein sequence ID" value="GEY51133.1"/>
    <property type="molecule type" value="Genomic_DNA"/>
</dbReference>
<sequence>TNDVTRLQALVDRKKVVITEAAIRDVLRLDDAEGVDCLPNEEIFAELARMGYEKPSTKLTFYKAFFSSHSAMASAVICLSTGRRFSFSKYIFESLVRNIDITSKFYMHPRFIQLLIRNQLGDLSTHTTKYTFPALTQKVFANMRRVGKGFSGVETPLFEEMLVEGVIEEEGDDVHEPSILSPTPPPQQSQDLISTSQEALDACVDLTRRIKHLEYDKVAQALEITKLKRRVKKLEKGNRVC</sequence>
<accession>A0A699HNR0</accession>